<proteinExistence type="predicted"/>
<accession>A0A5B7GSZ0</accession>
<name>A0A5B7GSZ0_PORTR</name>
<evidence type="ECO:0000313" key="1">
    <source>
        <dbReference type="EMBL" id="MPC61942.1"/>
    </source>
</evidence>
<dbReference type="Proteomes" id="UP000324222">
    <property type="component" value="Unassembled WGS sequence"/>
</dbReference>
<protein>
    <submittedName>
        <fullName evidence="1">Uncharacterized protein</fullName>
    </submittedName>
</protein>
<reference evidence="1 2" key="1">
    <citation type="submission" date="2019-05" db="EMBL/GenBank/DDBJ databases">
        <title>Another draft genome of Portunus trituberculatus and its Hox gene families provides insights of decapod evolution.</title>
        <authorList>
            <person name="Jeong J.-H."/>
            <person name="Song I."/>
            <person name="Kim S."/>
            <person name="Choi T."/>
            <person name="Kim D."/>
            <person name="Ryu S."/>
            <person name="Kim W."/>
        </authorList>
    </citation>
    <scope>NUCLEOTIDE SEQUENCE [LARGE SCALE GENOMIC DNA]</scope>
    <source>
        <tissue evidence="1">Muscle</tissue>
    </source>
</reference>
<dbReference type="AlphaFoldDB" id="A0A5B7GSZ0"/>
<sequence>MAEVLTVVAEEMGRVFGLVWSGVGVAMRLNNQVMNTFFKVTTRIVQLLLLLTHKVLGKIYAKVMTKIWVLVHFPSKGKSSLIIAFPSCGKATSALKNTSFSLQLTRVEGIV</sequence>
<dbReference type="EMBL" id="VSRR010019132">
    <property type="protein sequence ID" value="MPC61942.1"/>
    <property type="molecule type" value="Genomic_DNA"/>
</dbReference>
<gene>
    <name evidence="1" type="ORF">E2C01_056020</name>
</gene>
<keyword evidence="2" id="KW-1185">Reference proteome</keyword>
<organism evidence="1 2">
    <name type="scientific">Portunus trituberculatus</name>
    <name type="common">Swimming crab</name>
    <name type="synonym">Neptunus trituberculatus</name>
    <dbReference type="NCBI Taxonomy" id="210409"/>
    <lineage>
        <taxon>Eukaryota</taxon>
        <taxon>Metazoa</taxon>
        <taxon>Ecdysozoa</taxon>
        <taxon>Arthropoda</taxon>
        <taxon>Crustacea</taxon>
        <taxon>Multicrustacea</taxon>
        <taxon>Malacostraca</taxon>
        <taxon>Eumalacostraca</taxon>
        <taxon>Eucarida</taxon>
        <taxon>Decapoda</taxon>
        <taxon>Pleocyemata</taxon>
        <taxon>Brachyura</taxon>
        <taxon>Eubrachyura</taxon>
        <taxon>Portunoidea</taxon>
        <taxon>Portunidae</taxon>
        <taxon>Portuninae</taxon>
        <taxon>Portunus</taxon>
    </lineage>
</organism>
<evidence type="ECO:0000313" key="2">
    <source>
        <dbReference type="Proteomes" id="UP000324222"/>
    </source>
</evidence>
<dbReference type="OrthoDB" id="10251219at2759"/>
<comment type="caution">
    <text evidence="1">The sequence shown here is derived from an EMBL/GenBank/DDBJ whole genome shotgun (WGS) entry which is preliminary data.</text>
</comment>